<reference evidence="1" key="1">
    <citation type="journal article" date="2014" name="Front. Microbiol.">
        <title>High frequency of phylogenetically diverse reductive dehalogenase-homologous genes in deep subseafloor sedimentary metagenomes.</title>
        <authorList>
            <person name="Kawai M."/>
            <person name="Futagami T."/>
            <person name="Toyoda A."/>
            <person name="Takaki Y."/>
            <person name="Nishi S."/>
            <person name="Hori S."/>
            <person name="Arai W."/>
            <person name="Tsubouchi T."/>
            <person name="Morono Y."/>
            <person name="Uchiyama I."/>
            <person name="Ito T."/>
            <person name="Fujiyama A."/>
            <person name="Inagaki F."/>
            <person name="Takami H."/>
        </authorList>
    </citation>
    <scope>NUCLEOTIDE SEQUENCE</scope>
    <source>
        <strain evidence="1">Expedition CK06-06</strain>
    </source>
</reference>
<protein>
    <recommendedName>
        <fullName evidence="2">Carbohydrate kinase PfkB domain-containing protein</fullName>
    </recommendedName>
</protein>
<comment type="caution">
    <text evidence="1">The sequence shown here is derived from an EMBL/GenBank/DDBJ whole genome shotgun (WGS) entry which is preliminary data.</text>
</comment>
<dbReference type="InterPro" id="IPR029056">
    <property type="entry name" value="Ribokinase-like"/>
</dbReference>
<gene>
    <name evidence="1" type="ORF">S06H3_51535</name>
</gene>
<dbReference type="EMBL" id="BARV01032708">
    <property type="protein sequence ID" value="GAI37088.1"/>
    <property type="molecule type" value="Genomic_DNA"/>
</dbReference>
<evidence type="ECO:0000313" key="1">
    <source>
        <dbReference type="EMBL" id="GAI37088.1"/>
    </source>
</evidence>
<name>X1N0K4_9ZZZZ</name>
<proteinExistence type="predicted"/>
<accession>X1N0K4</accession>
<organism evidence="1">
    <name type="scientific">marine sediment metagenome</name>
    <dbReference type="NCBI Taxonomy" id="412755"/>
    <lineage>
        <taxon>unclassified sequences</taxon>
        <taxon>metagenomes</taxon>
        <taxon>ecological metagenomes</taxon>
    </lineage>
</organism>
<evidence type="ECO:0008006" key="2">
    <source>
        <dbReference type="Google" id="ProtNLM"/>
    </source>
</evidence>
<sequence length="84" mass="9672">MQYVDILFSTEEDTGRVFGIRADSYQEVARKLAEKFNFEVVCITLREVVSVLRNRWTAIAYSGRKIYADKTYDVEIVDRLGAGD</sequence>
<feature type="non-terminal residue" evidence="1">
    <location>
        <position position="84"/>
    </location>
</feature>
<dbReference type="Gene3D" id="3.40.1190.20">
    <property type="match status" value="1"/>
</dbReference>
<dbReference type="SUPFAM" id="SSF53613">
    <property type="entry name" value="Ribokinase-like"/>
    <property type="match status" value="1"/>
</dbReference>
<dbReference type="AlphaFoldDB" id="X1N0K4"/>